<accession>A0A7K3WPN0</accession>
<evidence type="ECO:0000256" key="3">
    <source>
        <dbReference type="ARBA" id="ARBA00022475"/>
    </source>
</evidence>
<evidence type="ECO:0000256" key="2">
    <source>
        <dbReference type="ARBA" id="ARBA00008017"/>
    </source>
</evidence>
<evidence type="ECO:0000313" key="11">
    <source>
        <dbReference type="Proteomes" id="UP000486602"/>
    </source>
</evidence>
<gene>
    <name evidence="10" type="ORF">G3O08_08875</name>
</gene>
<dbReference type="Gene3D" id="2.30.30.60">
    <property type="match status" value="1"/>
</dbReference>
<dbReference type="EMBL" id="JAAGVY010000013">
    <property type="protein sequence ID" value="NEN23613.1"/>
    <property type="molecule type" value="Genomic_DNA"/>
</dbReference>
<organism evidence="10 11">
    <name type="scientific">Cryomorpha ignava</name>
    <dbReference type="NCBI Taxonomy" id="101383"/>
    <lineage>
        <taxon>Bacteria</taxon>
        <taxon>Pseudomonadati</taxon>
        <taxon>Bacteroidota</taxon>
        <taxon>Flavobacteriia</taxon>
        <taxon>Flavobacteriales</taxon>
        <taxon>Cryomorphaceae</taxon>
        <taxon>Cryomorpha</taxon>
    </lineage>
</organism>
<name>A0A7K3WPN0_9FLAO</name>
<keyword evidence="11" id="KW-1185">Reference proteome</keyword>
<keyword evidence="3" id="KW-1003">Cell membrane</keyword>
<dbReference type="InterPro" id="IPR010920">
    <property type="entry name" value="LSM_dom_sf"/>
</dbReference>
<dbReference type="PANTHER" id="PTHR30221:SF1">
    <property type="entry name" value="SMALL-CONDUCTANCE MECHANOSENSITIVE CHANNEL"/>
    <property type="match status" value="1"/>
</dbReference>
<feature type="transmembrane region" description="Helical" evidence="7">
    <location>
        <begin position="61"/>
        <end position="84"/>
    </location>
</feature>
<evidence type="ECO:0000256" key="5">
    <source>
        <dbReference type="ARBA" id="ARBA00022989"/>
    </source>
</evidence>
<evidence type="ECO:0000259" key="9">
    <source>
        <dbReference type="Pfam" id="PF21082"/>
    </source>
</evidence>
<sequence>MDKEFWLEIKSQVITYLTAIGPKILFAILAFIIGVFLIKILMRVLKRGLKKSRVELSLKTFIESLSIFLFYGFLIFGVGSIMGIETTSFLAVFGAVGIAIALALQGSLANFAGGVLILVFKPFKVNDLIQVNGNIGFVQQIDILYTRIKTFDGRIITMPNGNVSNSDVDNRTMEKYRRVDLDLRFNFEENIDELRILVTGALRKHPQLVQDLPVELYFNEIGESDMRFKARCWVESVDYWPLYWELLEGVKKDLDANGIKIPIPKKEVFQGDPTIALKK</sequence>
<dbReference type="Gene3D" id="3.30.70.100">
    <property type="match status" value="1"/>
</dbReference>
<feature type="transmembrane region" description="Helical" evidence="7">
    <location>
        <begin position="90"/>
        <end position="120"/>
    </location>
</feature>
<dbReference type="InterPro" id="IPR023408">
    <property type="entry name" value="MscS_beta-dom_sf"/>
</dbReference>
<comment type="caution">
    <text evidence="10">The sequence shown here is derived from an EMBL/GenBank/DDBJ whole genome shotgun (WGS) entry which is preliminary data.</text>
</comment>
<feature type="domain" description="Mechanosensitive ion channel MscS" evidence="8">
    <location>
        <begin position="107"/>
        <end position="171"/>
    </location>
</feature>
<comment type="subcellular location">
    <subcellularLocation>
        <location evidence="1">Cell membrane</location>
        <topology evidence="1">Multi-pass membrane protein</topology>
    </subcellularLocation>
</comment>
<dbReference type="RefSeq" id="WP_163285009.1">
    <property type="nucleotide sequence ID" value="NZ_JAAGVY010000013.1"/>
</dbReference>
<dbReference type="InterPro" id="IPR008910">
    <property type="entry name" value="MSC_TM_helix"/>
</dbReference>
<dbReference type="Pfam" id="PF00924">
    <property type="entry name" value="MS_channel_2nd"/>
    <property type="match status" value="1"/>
</dbReference>
<dbReference type="InterPro" id="IPR011066">
    <property type="entry name" value="MscS_channel_C_sf"/>
</dbReference>
<dbReference type="AlphaFoldDB" id="A0A7K3WPN0"/>
<dbReference type="InterPro" id="IPR049278">
    <property type="entry name" value="MS_channel_C"/>
</dbReference>
<evidence type="ECO:0000256" key="1">
    <source>
        <dbReference type="ARBA" id="ARBA00004651"/>
    </source>
</evidence>
<evidence type="ECO:0000313" key="10">
    <source>
        <dbReference type="EMBL" id="NEN23613.1"/>
    </source>
</evidence>
<dbReference type="Pfam" id="PF05552">
    <property type="entry name" value="MS_channel_1st_1"/>
    <property type="match status" value="1"/>
</dbReference>
<evidence type="ECO:0000256" key="4">
    <source>
        <dbReference type="ARBA" id="ARBA00022692"/>
    </source>
</evidence>
<dbReference type="InterPro" id="IPR011014">
    <property type="entry name" value="MscS_channel_TM-2"/>
</dbReference>
<dbReference type="GO" id="GO:0005886">
    <property type="term" value="C:plasma membrane"/>
    <property type="evidence" value="ECO:0007669"/>
    <property type="project" value="UniProtKB-SubCell"/>
</dbReference>
<dbReference type="Gene3D" id="1.10.287.1260">
    <property type="match status" value="1"/>
</dbReference>
<keyword evidence="5 7" id="KW-1133">Transmembrane helix</keyword>
<feature type="domain" description="Mechanosensitive ion channel MscS C-terminal" evidence="9">
    <location>
        <begin position="184"/>
        <end position="261"/>
    </location>
</feature>
<comment type="similarity">
    <text evidence="2">Belongs to the MscS (TC 1.A.23) family.</text>
</comment>
<evidence type="ECO:0000256" key="6">
    <source>
        <dbReference type="ARBA" id="ARBA00023136"/>
    </source>
</evidence>
<proteinExistence type="inferred from homology"/>
<dbReference type="GO" id="GO:0008381">
    <property type="term" value="F:mechanosensitive monoatomic ion channel activity"/>
    <property type="evidence" value="ECO:0007669"/>
    <property type="project" value="InterPro"/>
</dbReference>
<keyword evidence="4 7" id="KW-0812">Transmembrane</keyword>
<dbReference type="SUPFAM" id="SSF50182">
    <property type="entry name" value="Sm-like ribonucleoproteins"/>
    <property type="match status" value="1"/>
</dbReference>
<feature type="transmembrane region" description="Helical" evidence="7">
    <location>
        <begin position="20"/>
        <end position="41"/>
    </location>
</feature>
<dbReference type="InterPro" id="IPR045275">
    <property type="entry name" value="MscS_archaea/bacteria_type"/>
</dbReference>
<protein>
    <submittedName>
        <fullName evidence="10">Mechanosensitive ion channel</fullName>
    </submittedName>
</protein>
<dbReference type="InterPro" id="IPR006685">
    <property type="entry name" value="MscS_channel_2nd"/>
</dbReference>
<reference evidence="10 11" key="1">
    <citation type="submission" date="2020-02" db="EMBL/GenBank/DDBJ databases">
        <title>Out from the shadows clarifying the taxonomy of the family Cryomorphaceae and related taxa by utilizing the GTDB taxonomic framework.</title>
        <authorList>
            <person name="Bowman J.P."/>
        </authorList>
    </citation>
    <scope>NUCLEOTIDE SEQUENCE [LARGE SCALE GENOMIC DNA]</scope>
    <source>
        <strain evidence="10 11">QSSC 1-22</strain>
    </source>
</reference>
<dbReference type="SUPFAM" id="SSF82689">
    <property type="entry name" value="Mechanosensitive channel protein MscS (YggB), C-terminal domain"/>
    <property type="match status" value="1"/>
</dbReference>
<dbReference type="PANTHER" id="PTHR30221">
    <property type="entry name" value="SMALL-CONDUCTANCE MECHANOSENSITIVE CHANNEL"/>
    <property type="match status" value="1"/>
</dbReference>
<keyword evidence="6 7" id="KW-0472">Membrane</keyword>
<dbReference type="Pfam" id="PF21082">
    <property type="entry name" value="MS_channel_3rd"/>
    <property type="match status" value="1"/>
</dbReference>
<evidence type="ECO:0000256" key="7">
    <source>
        <dbReference type="SAM" id="Phobius"/>
    </source>
</evidence>
<evidence type="ECO:0000259" key="8">
    <source>
        <dbReference type="Pfam" id="PF00924"/>
    </source>
</evidence>
<dbReference type="Proteomes" id="UP000486602">
    <property type="component" value="Unassembled WGS sequence"/>
</dbReference>
<dbReference type="SUPFAM" id="SSF82861">
    <property type="entry name" value="Mechanosensitive channel protein MscS (YggB), transmembrane region"/>
    <property type="match status" value="1"/>
</dbReference>